<evidence type="ECO:0000313" key="14">
    <source>
        <dbReference type="Proteomes" id="UP000046393"/>
    </source>
</evidence>
<keyword evidence="3" id="KW-0813">Transport</keyword>
<keyword evidence="8 12" id="KW-1133">Transmembrane helix</keyword>
<evidence type="ECO:0000256" key="12">
    <source>
        <dbReference type="SAM" id="Phobius"/>
    </source>
</evidence>
<keyword evidence="6" id="KW-0479">Metal-binding</keyword>
<dbReference type="GO" id="GO:0046872">
    <property type="term" value="F:metal ion binding"/>
    <property type="evidence" value="ECO:0007669"/>
    <property type="project" value="UniProtKB-KW"/>
</dbReference>
<sequence length="210" mass="24226">MSISWKTQLFILWIGILMCFAWIIFLSTGIIFGRYMRDHWPNSRIFGLMLWYHVNFYIILAAQFYTTNNVPLTIAGFVCVFTANDWLWLGPSTDQNSNKYRLKEMKITVGLLSCLLAWTQPLIAIFRCKPQLKLRSIFNVIHRTVGVVSWILAATAITIAVRWFKQCFRSPVAALATFIVFLAVFGVTIIVNEVSLRYIRANRSLSKNES</sequence>
<evidence type="ECO:0000256" key="7">
    <source>
        <dbReference type="ARBA" id="ARBA00022982"/>
    </source>
</evidence>
<dbReference type="WBParaSite" id="SMUV_0000807701-mRNA-1">
    <property type="protein sequence ID" value="SMUV_0000807701-mRNA-1"/>
    <property type="gene ID" value="SMUV_0000807701"/>
</dbReference>
<feature type="transmembrane region" description="Helical" evidence="12">
    <location>
        <begin position="109"/>
        <end position="128"/>
    </location>
</feature>
<dbReference type="GO" id="GO:0020037">
    <property type="term" value="F:heme binding"/>
    <property type="evidence" value="ECO:0007669"/>
    <property type="project" value="TreeGrafter"/>
</dbReference>
<evidence type="ECO:0000256" key="11">
    <source>
        <dbReference type="ARBA" id="ARBA00024225"/>
    </source>
</evidence>
<evidence type="ECO:0000256" key="9">
    <source>
        <dbReference type="ARBA" id="ARBA00023004"/>
    </source>
</evidence>
<comment type="cofactor">
    <cofactor evidence="1">
        <name>heme b</name>
        <dbReference type="ChEBI" id="CHEBI:60344"/>
    </cofactor>
</comment>
<keyword evidence="9" id="KW-0408">Iron</keyword>
<evidence type="ECO:0000256" key="2">
    <source>
        <dbReference type="ARBA" id="ARBA00004141"/>
    </source>
</evidence>
<dbReference type="CDD" id="cd08760">
    <property type="entry name" value="Cyt_b561_FRRS1_like"/>
    <property type="match status" value="1"/>
</dbReference>
<dbReference type="Gene3D" id="1.20.120.1770">
    <property type="match status" value="1"/>
</dbReference>
<dbReference type="GO" id="GO:0140575">
    <property type="term" value="F:transmembrane monodehydroascorbate reductase activity"/>
    <property type="evidence" value="ECO:0007669"/>
    <property type="project" value="InterPro"/>
</dbReference>
<evidence type="ECO:0000259" key="13">
    <source>
        <dbReference type="PROSITE" id="PS50939"/>
    </source>
</evidence>
<dbReference type="EC" id="7.2.1.3" evidence="11"/>
<name>A0A0N5ATC6_9BILA</name>
<dbReference type="AlphaFoldDB" id="A0A0N5ATC6"/>
<dbReference type="InterPro" id="IPR045150">
    <property type="entry name" value="CYB561D1/2"/>
</dbReference>
<evidence type="ECO:0000256" key="4">
    <source>
        <dbReference type="ARBA" id="ARBA00022617"/>
    </source>
</evidence>
<keyword evidence="7" id="KW-0249">Electron transport</keyword>
<accession>A0A0N5ATC6</accession>
<dbReference type="PANTHER" id="PTHR15422:SF24">
    <property type="entry name" value="DOMON RELATED DOMAIN-CONTAINING PROTEIN"/>
    <property type="match status" value="1"/>
</dbReference>
<dbReference type="STRING" id="451379.A0A0N5ATC6"/>
<keyword evidence="10 12" id="KW-0472">Membrane</keyword>
<dbReference type="PANTHER" id="PTHR15422">
    <property type="entry name" value="OS05G0565100 PROTEIN"/>
    <property type="match status" value="1"/>
</dbReference>
<dbReference type="PROSITE" id="PS50939">
    <property type="entry name" value="CYTOCHROME_B561"/>
    <property type="match status" value="1"/>
</dbReference>
<evidence type="ECO:0000256" key="1">
    <source>
        <dbReference type="ARBA" id="ARBA00001970"/>
    </source>
</evidence>
<evidence type="ECO:0000256" key="8">
    <source>
        <dbReference type="ARBA" id="ARBA00022989"/>
    </source>
</evidence>
<feature type="transmembrane region" description="Helical" evidence="12">
    <location>
        <begin position="9"/>
        <end position="33"/>
    </location>
</feature>
<organism evidence="14 15">
    <name type="scientific">Syphacia muris</name>
    <dbReference type="NCBI Taxonomy" id="451379"/>
    <lineage>
        <taxon>Eukaryota</taxon>
        <taxon>Metazoa</taxon>
        <taxon>Ecdysozoa</taxon>
        <taxon>Nematoda</taxon>
        <taxon>Chromadorea</taxon>
        <taxon>Rhabditida</taxon>
        <taxon>Spirurina</taxon>
        <taxon>Oxyuridomorpha</taxon>
        <taxon>Oxyuroidea</taxon>
        <taxon>Oxyuridae</taxon>
        <taxon>Syphacia</taxon>
    </lineage>
</organism>
<feature type="domain" description="Cytochrome b561" evidence="13">
    <location>
        <begin position="1"/>
        <end position="201"/>
    </location>
</feature>
<feature type="transmembrane region" description="Helical" evidence="12">
    <location>
        <begin position="45"/>
        <end position="65"/>
    </location>
</feature>
<dbReference type="GO" id="GO:0140571">
    <property type="term" value="F:transmembrane ascorbate ferrireductase activity"/>
    <property type="evidence" value="ECO:0007669"/>
    <property type="project" value="UniProtKB-EC"/>
</dbReference>
<evidence type="ECO:0000256" key="10">
    <source>
        <dbReference type="ARBA" id="ARBA00023136"/>
    </source>
</evidence>
<dbReference type="GO" id="GO:0016020">
    <property type="term" value="C:membrane"/>
    <property type="evidence" value="ECO:0007669"/>
    <property type="project" value="UniProtKB-SubCell"/>
</dbReference>
<evidence type="ECO:0000256" key="6">
    <source>
        <dbReference type="ARBA" id="ARBA00022723"/>
    </source>
</evidence>
<protein>
    <recommendedName>
        <fullName evidence="11">ascorbate ferrireductase (transmembrane)</fullName>
        <ecNumber evidence="11">7.2.1.3</ecNumber>
    </recommendedName>
</protein>
<feature type="transmembrane region" description="Helical" evidence="12">
    <location>
        <begin position="140"/>
        <end position="164"/>
    </location>
</feature>
<proteinExistence type="predicted"/>
<dbReference type="Proteomes" id="UP000046393">
    <property type="component" value="Unplaced"/>
</dbReference>
<evidence type="ECO:0000256" key="5">
    <source>
        <dbReference type="ARBA" id="ARBA00022692"/>
    </source>
</evidence>
<feature type="transmembrane region" description="Helical" evidence="12">
    <location>
        <begin position="170"/>
        <end position="191"/>
    </location>
</feature>
<dbReference type="SMART" id="SM00665">
    <property type="entry name" value="B561"/>
    <property type="match status" value="1"/>
</dbReference>
<keyword evidence="5 12" id="KW-0812">Transmembrane</keyword>
<evidence type="ECO:0000256" key="3">
    <source>
        <dbReference type="ARBA" id="ARBA00022448"/>
    </source>
</evidence>
<reference evidence="15" key="1">
    <citation type="submission" date="2017-02" db="UniProtKB">
        <authorList>
            <consortium name="WormBaseParasite"/>
        </authorList>
    </citation>
    <scope>IDENTIFICATION</scope>
</reference>
<keyword evidence="4" id="KW-0349">Heme</keyword>
<evidence type="ECO:0000313" key="15">
    <source>
        <dbReference type="WBParaSite" id="SMUV_0000807701-mRNA-1"/>
    </source>
</evidence>
<comment type="subcellular location">
    <subcellularLocation>
        <location evidence="2">Membrane</location>
        <topology evidence="2">Multi-pass membrane protein</topology>
    </subcellularLocation>
</comment>
<dbReference type="InterPro" id="IPR006593">
    <property type="entry name" value="Cyt_b561/ferric_Rdtase_TM"/>
</dbReference>
<keyword evidence="14" id="KW-1185">Reference proteome</keyword>